<dbReference type="InterPro" id="IPR001806">
    <property type="entry name" value="Small_GTPase"/>
</dbReference>
<protein>
    <submittedName>
        <fullName evidence="6">Ras-related protein Rab-4B</fullName>
    </submittedName>
</protein>
<accession>A0A1J4KXG2</accession>
<dbReference type="EMBL" id="KX579733">
    <property type="protein sequence ID" value="ARM19965.1"/>
    <property type="molecule type" value="Genomic_DNA"/>
</dbReference>
<dbReference type="InterPro" id="IPR027417">
    <property type="entry name" value="P-loop_NTPase"/>
</dbReference>
<evidence type="ECO:0000313" key="7">
    <source>
        <dbReference type="Proteomes" id="UP000179807"/>
    </source>
</evidence>
<evidence type="ECO:0000313" key="5">
    <source>
        <dbReference type="EMBL" id="ARM19965.1"/>
    </source>
</evidence>
<keyword evidence="3" id="KW-0547">Nucleotide-binding</keyword>
<dbReference type="GO" id="GO:0005525">
    <property type="term" value="F:GTP binding"/>
    <property type="evidence" value="ECO:0007669"/>
    <property type="project" value="InterPro"/>
</dbReference>
<evidence type="ECO:0000256" key="4">
    <source>
        <dbReference type="ARBA" id="ARBA00023136"/>
    </source>
</evidence>
<keyword evidence="4" id="KW-0472">Membrane</keyword>
<dbReference type="SMART" id="SM00176">
    <property type="entry name" value="RAN"/>
    <property type="match status" value="1"/>
</dbReference>
<organism evidence="6 7">
    <name type="scientific">Tritrichomonas foetus</name>
    <dbReference type="NCBI Taxonomy" id="1144522"/>
    <lineage>
        <taxon>Eukaryota</taxon>
        <taxon>Metamonada</taxon>
        <taxon>Parabasalia</taxon>
        <taxon>Tritrichomonadida</taxon>
        <taxon>Tritrichomonadidae</taxon>
        <taxon>Tritrichomonas</taxon>
    </lineage>
</organism>
<dbReference type="PANTHER" id="PTHR47979">
    <property type="entry name" value="DRAB11-RELATED"/>
    <property type="match status" value="1"/>
</dbReference>
<reference evidence="5" key="1">
    <citation type="submission" date="2016-07" db="EMBL/GenBank/DDBJ databases">
        <authorList>
            <person name="Rosa I.A."/>
            <person name="Brigido M.C."/>
            <person name="Santos E.O."/>
            <person name="Almeida L.G.P."/>
            <person name="Zingalli R.B."/>
            <person name="Vasconcelos A.T.R."/>
            <person name="Souza W."/>
            <person name="Benchimol M."/>
        </authorList>
    </citation>
    <scope>NUCLEOTIDE SEQUENCE</scope>
    <source>
        <strain evidence="5">43061</strain>
    </source>
</reference>
<dbReference type="SMART" id="SM00175">
    <property type="entry name" value="RAB"/>
    <property type="match status" value="1"/>
</dbReference>
<dbReference type="OrthoDB" id="9989112at2759"/>
<dbReference type="PROSITE" id="PS51421">
    <property type="entry name" value="RAS"/>
    <property type="match status" value="1"/>
</dbReference>
<comment type="subcellular location">
    <subcellularLocation>
        <location evidence="1">Endomembrane system</location>
    </subcellularLocation>
</comment>
<dbReference type="FunFam" id="3.40.50.300:FF:000586">
    <property type="entry name" value="Rab family GTPase"/>
    <property type="match status" value="1"/>
</dbReference>
<evidence type="ECO:0000256" key="3">
    <source>
        <dbReference type="ARBA" id="ARBA00022741"/>
    </source>
</evidence>
<comment type="similarity">
    <text evidence="2">Belongs to the small GTPase superfamily. Rab family.</text>
</comment>
<proteinExistence type="inferred from homology"/>
<dbReference type="SMART" id="SM00174">
    <property type="entry name" value="RHO"/>
    <property type="match status" value="1"/>
</dbReference>
<dbReference type="PRINTS" id="PR00449">
    <property type="entry name" value="RASTRNSFRMNG"/>
</dbReference>
<dbReference type="GO" id="GO:0012505">
    <property type="term" value="C:endomembrane system"/>
    <property type="evidence" value="ECO:0007669"/>
    <property type="project" value="UniProtKB-SubCell"/>
</dbReference>
<evidence type="ECO:0000256" key="2">
    <source>
        <dbReference type="ARBA" id="ARBA00006270"/>
    </source>
</evidence>
<dbReference type="SMART" id="SM00173">
    <property type="entry name" value="RAS"/>
    <property type="match status" value="1"/>
</dbReference>
<dbReference type="RefSeq" id="XP_068367534.1">
    <property type="nucleotide sequence ID" value="XM_068514607.1"/>
</dbReference>
<dbReference type="VEuPathDB" id="TrichDB:TRFO_43061"/>
<dbReference type="NCBIfam" id="TIGR00231">
    <property type="entry name" value="small_GTP"/>
    <property type="match status" value="1"/>
</dbReference>
<dbReference type="EMBL" id="MLAK01000376">
    <property type="protein sequence ID" value="OHT14398.1"/>
    <property type="molecule type" value="Genomic_DNA"/>
</dbReference>
<dbReference type="InterPro" id="IPR050209">
    <property type="entry name" value="Rab_GTPases_membrane_traffic"/>
</dbReference>
<reference evidence="5" key="3">
    <citation type="journal article" date="2017" name="Biol. Cell">
        <title>The costa of trichomonads: A complex macromolecular cytoskeleton structure made of uncommon proteins.</title>
        <authorList>
            <person name="de Andrade Rosa I."/>
            <person name="Brigido M.C."/>
            <person name="de Oliveira Santos E."/>
            <person name="Gonzaga L."/>
            <person name="Zingali R.B."/>
            <person name="de Vasconcelos A.T."/>
            <person name="de Souza W."/>
            <person name="Benchimol M."/>
        </authorList>
    </citation>
    <scope>NUCLEOTIDE SEQUENCE</scope>
    <source>
        <strain evidence="5">43061</strain>
    </source>
</reference>
<dbReference type="Proteomes" id="UP000179807">
    <property type="component" value="Unassembled WGS sequence"/>
</dbReference>
<dbReference type="PROSITE" id="PS51419">
    <property type="entry name" value="RAB"/>
    <property type="match status" value="1"/>
</dbReference>
<dbReference type="InterPro" id="IPR005225">
    <property type="entry name" value="Small_GTP-bd"/>
</dbReference>
<dbReference type="SUPFAM" id="SSF52540">
    <property type="entry name" value="P-loop containing nucleoside triphosphate hydrolases"/>
    <property type="match status" value="1"/>
</dbReference>
<evidence type="ECO:0000313" key="6">
    <source>
        <dbReference type="EMBL" id="OHT14398.1"/>
    </source>
</evidence>
<dbReference type="GO" id="GO:0003924">
    <property type="term" value="F:GTPase activity"/>
    <property type="evidence" value="ECO:0007669"/>
    <property type="project" value="InterPro"/>
</dbReference>
<gene>
    <name evidence="6" type="primary">RAB4B</name>
    <name evidence="6" type="ORF">TRFO_43061</name>
</gene>
<dbReference type="GeneID" id="94849311"/>
<dbReference type="Pfam" id="PF00071">
    <property type="entry name" value="Ras"/>
    <property type="match status" value="1"/>
</dbReference>
<dbReference type="PROSITE" id="PS51420">
    <property type="entry name" value="RHO"/>
    <property type="match status" value="1"/>
</dbReference>
<reference evidence="6 7" key="2">
    <citation type="submission" date="2016-10" db="EMBL/GenBank/DDBJ databases">
        <authorList>
            <person name="Benchimol M."/>
            <person name="Almeida L.G."/>
            <person name="Vasconcelos A.T."/>
            <person name="Perreira-Neves A."/>
            <person name="Rosa I.A."/>
            <person name="Tasca T."/>
            <person name="Bogo M.R."/>
            <person name="de Souza W."/>
        </authorList>
    </citation>
    <scope>NUCLEOTIDE SEQUENCE [LARGE SCALE GENOMIC DNA]</scope>
    <source>
        <strain evidence="6 7">K</strain>
    </source>
</reference>
<dbReference type="AlphaFoldDB" id="A0A1J4KXG2"/>
<sequence length="206" mass="22679">MKTTVSQSFKIVVVGSSGVGKSAMVQRLIDGTFREEGQSTVGVEFKSFICPLEDQSVKLQIWDTAGQERFKSVSKAYFRNAVGAILVYDITNDTSFEDLSNWLHDLQSLCNPNAFILLVGNKADLEAQRQVGVQQAKDFAEQHRLDYLETSALSGQNISESFTRLAFGIANRVSNGQIVISSGAVKASPFKVEETPKQDNKQQCNC</sequence>
<dbReference type="PROSITE" id="PS51417">
    <property type="entry name" value="ARF"/>
    <property type="match status" value="1"/>
</dbReference>
<dbReference type="CDD" id="cd00154">
    <property type="entry name" value="Rab"/>
    <property type="match status" value="1"/>
</dbReference>
<name>A0A1J4KXG2_9EUKA</name>
<keyword evidence="7" id="KW-1185">Reference proteome</keyword>
<dbReference type="Gene3D" id="3.40.50.300">
    <property type="entry name" value="P-loop containing nucleotide triphosphate hydrolases"/>
    <property type="match status" value="1"/>
</dbReference>
<evidence type="ECO:0000256" key="1">
    <source>
        <dbReference type="ARBA" id="ARBA00004308"/>
    </source>
</evidence>